<evidence type="ECO:0000256" key="1">
    <source>
        <dbReference type="SAM" id="Phobius"/>
    </source>
</evidence>
<sequence>MVYDALVMHKVCAEDGKSCFPKATQINSVFVIDGLKYSKLVAYYVRFALIILVGSFLLQCSYNETIMLGFLTTDCSRSVLPLMA</sequence>
<dbReference type="WBParaSite" id="TMUE_2000008221.1">
    <property type="protein sequence ID" value="TMUE_2000008221.1"/>
    <property type="gene ID" value="WBGene00300179"/>
</dbReference>
<protein>
    <submittedName>
        <fullName evidence="3">Uncharacterized protein</fullName>
    </submittedName>
</protein>
<evidence type="ECO:0000313" key="3">
    <source>
        <dbReference type="WBParaSite" id="TMUE_2000008221.1"/>
    </source>
</evidence>
<reference evidence="3" key="1">
    <citation type="submission" date="2019-12" db="UniProtKB">
        <authorList>
            <consortium name="WormBaseParasite"/>
        </authorList>
    </citation>
    <scope>IDENTIFICATION</scope>
</reference>
<dbReference type="AlphaFoldDB" id="A0A5S6QLK7"/>
<feature type="transmembrane region" description="Helical" evidence="1">
    <location>
        <begin position="40"/>
        <end position="58"/>
    </location>
</feature>
<keyword evidence="1" id="KW-0472">Membrane</keyword>
<keyword evidence="1" id="KW-0812">Transmembrane</keyword>
<evidence type="ECO:0000313" key="2">
    <source>
        <dbReference type="Proteomes" id="UP000046395"/>
    </source>
</evidence>
<organism evidence="2 3">
    <name type="scientific">Trichuris muris</name>
    <name type="common">Mouse whipworm</name>
    <dbReference type="NCBI Taxonomy" id="70415"/>
    <lineage>
        <taxon>Eukaryota</taxon>
        <taxon>Metazoa</taxon>
        <taxon>Ecdysozoa</taxon>
        <taxon>Nematoda</taxon>
        <taxon>Enoplea</taxon>
        <taxon>Dorylaimia</taxon>
        <taxon>Trichinellida</taxon>
        <taxon>Trichuridae</taxon>
        <taxon>Trichuris</taxon>
    </lineage>
</organism>
<proteinExistence type="predicted"/>
<name>A0A5S6QLK7_TRIMR</name>
<dbReference type="Proteomes" id="UP000046395">
    <property type="component" value="Unassembled WGS sequence"/>
</dbReference>
<keyword evidence="1" id="KW-1133">Transmembrane helix</keyword>
<keyword evidence="2" id="KW-1185">Reference proteome</keyword>
<accession>A0A5S6QLK7</accession>